<evidence type="ECO:0000313" key="1">
    <source>
        <dbReference type="EMBL" id="SOR30593.1"/>
    </source>
</evidence>
<evidence type="ECO:0000313" key="2">
    <source>
        <dbReference type="Proteomes" id="UP000233769"/>
    </source>
</evidence>
<dbReference type="AlphaFoldDB" id="A0A2N9ATG7"/>
<protein>
    <submittedName>
        <fullName evidence="1">Uncharacterized protein</fullName>
    </submittedName>
</protein>
<accession>A0A2N9ATG7</accession>
<gene>
    <name evidence="1" type="ORF">TK0001_3991</name>
</gene>
<name>A0A2N9ATG7_METEX</name>
<reference evidence="2" key="1">
    <citation type="submission" date="2017-10" db="EMBL/GenBank/DDBJ databases">
        <authorList>
            <person name="Regsiter A."/>
            <person name="William W."/>
        </authorList>
    </citation>
    <scope>NUCLEOTIDE SEQUENCE [LARGE SCALE GENOMIC DNA]</scope>
</reference>
<sequence length="381" mass="40684">MKARRTREVGGSIDRDVYMTPAPEAVARLFDQYGAEAAEERWHWIDVRTLGNLARTGRARLGMRSLNPGKKRTTSPAQEAAAVEVAFLVGSGRAGERAAGMGLASLTYVLQERGLADMPKLRGAARGENSRDGHLASRGDADAAARIEARLEHERDLYAVMRAALALVPEQPATGRYRLPEISPELAAALAGHPPDAVDRAFPGLLPRGVEEPVDAEREAAAPPAESPAIPVAQESAMLSRRPRHSRLPDEATIRLQWTETPNVSTLAERWGVSRCYVYGTLKRLGLRRPDAPAVPALPAPAPAAEVTNVVAFTPAPHAEPAPVPATVAPRATVQWDVAFPNRLGLDDLVLAVALSQRAGLGADEAIRFVRADAAAAGRQA</sequence>
<dbReference type="Proteomes" id="UP000233769">
    <property type="component" value="Chromosome tk0001"/>
</dbReference>
<proteinExistence type="predicted"/>
<organism evidence="1 2">
    <name type="scientific">Methylorubrum extorquens</name>
    <name type="common">Methylobacterium dichloromethanicum</name>
    <name type="synonym">Methylobacterium extorquens</name>
    <dbReference type="NCBI Taxonomy" id="408"/>
    <lineage>
        <taxon>Bacteria</taxon>
        <taxon>Pseudomonadati</taxon>
        <taxon>Pseudomonadota</taxon>
        <taxon>Alphaproteobacteria</taxon>
        <taxon>Hyphomicrobiales</taxon>
        <taxon>Methylobacteriaceae</taxon>
        <taxon>Methylorubrum</taxon>
    </lineage>
</organism>
<dbReference type="EMBL" id="LT962688">
    <property type="protein sequence ID" value="SOR30593.1"/>
    <property type="molecule type" value="Genomic_DNA"/>
</dbReference>